<dbReference type="Gene3D" id="3.40.50.150">
    <property type="entry name" value="Vaccinia Virus protein VP39"/>
    <property type="match status" value="1"/>
</dbReference>
<evidence type="ECO:0000256" key="10">
    <source>
        <dbReference type="ARBA" id="ARBA00023180"/>
    </source>
</evidence>
<keyword evidence="9 11" id="KW-0472">Membrane</keyword>
<comment type="caution">
    <text evidence="13">The sequence shown here is derived from an EMBL/GenBank/DDBJ whole genome shotgun (WGS) entry which is preliminary data.</text>
</comment>
<dbReference type="EMBL" id="QGKX02002183">
    <property type="protein sequence ID" value="KAF3489050.1"/>
    <property type="molecule type" value="Genomic_DNA"/>
</dbReference>
<keyword evidence="4 11" id="KW-0808">Transferase</keyword>
<dbReference type="GO" id="GO:0008168">
    <property type="term" value="F:methyltransferase activity"/>
    <property type="evidence" value="ECO:0007669"/>
    <property type="project" value="UniProtKB-UniRule"/>
</dbReference>
<keyword evidence="10 11" id="KW-0325">Glycoprotein</keyword>
<reference evidence="13" key="1">
    <citation type="submission" date="2019-12" db="EMBL/GenBank/DDBJ databases">
        <title>Genome sequencing and annotation of Brassica cretica.</title>
        <authorList>
            <person name="Studholme D.J."/>
            <person name="Sarris P."/>
        </authorList>
    </citation>
    <scope>NUCLEOTIDE SEQUENCE</scope>
    <source>
        <strain evidence="13">PFS-109/04</strain>
        <tissue evidence="13">Leaf</tissue>
    </source>
</reference>
<name>A0A8S9N8N4_BRACR</name>
<keyword evidence="5 11" id="KW-0812">Transmembrane</keyword>
<evidence type="ECO:0000256" key="1">
    <source>
        <dbReference type="ARBA" id="ARBA00004323"/>
    </source>
</evidence>
<gene>
    <name evidence="13" type="ORF">F2Q69_00053691</name>
</gene>
<evidence type="ECO:0000256" key="4">
    <source>
        <dbReference type="ARBA" id="ARBA00022679"/>
    </source>
</evidence>
<dbReference type="Proteomes" id="UP000712600">
    <property type="component" value="Unassembled WGS sequence"/>
</dbReference>
<keyword evidence="6 11" id="KW-0735">Signal-anchor</keyword>
<evidence type="ECO:0000256" key="5">
    <source>
        <dbReference type="ARBA" id="ARBA00022692"/>
    </source>
</evidence>
<evidence type="ECO:0000256" key="8">
    <source>
        <dbReference type="ARBA" id="ARBA00023034"/>
    </source>
</evidence>
<proteinExistence type="inferred from homology"/>
<evidence type="ECO:0000256" key="9">
    <source>
        <dbReference type="ARBA" id="ARBA00023136"/>
    </source>
</evidence>
<dbReference type="GO" id="GO:0005802">
    <property type="term" value="C:trans-Golgi network"/>
    <property type="evidence" value="ECO:0007669"/>
    <property type="project" value="TreeGrafter"/>
</dbReference>
<dbReference type="Pfam" id="PF03141">
    <property type="entry name" value="Methyltransf_29"/>
    <property type="match status" value="1"/>
</dbReference>
<evidence type="ECO:0000256" key="3">
    <source>
        <dbReference type="ARBA" id="ARBA00022603"/>
    </source>
</evidence>
<dbReference type="FunFam" id="3.40.50.150:FF:000043">
    <property type="entry name" value="probable methyltransferase PMT3"/>
    <property type="match status" value="1"/>
</dbReference>
<evidence type="ECO:0000256" key="12">
    <source>
        <dbReference type="SAM" id="MobiDB-lite"/>
    </source>
</evidence>
<dbReference type="SUPFAM" id="SSF53335">
    <property type="entry name" value="S-adenosyl-L-methionine-dependent methyltransferases"/>
    <property type="match status" value="1"/>
</dbReference>
<accession>A0A8S9N8N4</accession>
<keyword evidence="3 11" id="KW-0489">Methyltransferase</keyword>
<dbReference type="GO" id="GO:0005768">
    <property type="term" value="C:endosome"/>
    <property type="evidence" value="ECO:0007669"/>
    <property type="project" value="TreeGrafter"/>
</dbReference>
<organism evidence="13 14">
    <name type="scientific">Brassica cretica</name>
    <name type="common">Mustard</name>
    <dbReference type="NCBI Taxonomy" id="69181"/>
    <lineage>
        <taxon>Eukaryota</taxon>
        <taxon>Viridiplantae</taxon>
        <taxon>Streptophyta</taxon>
        <taxon>Embryophyta</taxon>
        <taxon>Tracheophyta</taxon>
        <taxon>Spermatophyta</taxon>
        <taxon>Magnoliopsida</taxon>
        <taxon>eudicotyledons</taxon>
        <taxon>Gunneridae</taxon>
        <taxon>Pentapetalae</taxon>
        <taxon>rosids</taxon>
        <taxon>malvids</taxon>
        <taxon>Brassicales</taxon>
        <taxon>Brassicaceae</taxon>
        <taxon>Brassiceae</taxon>
        <taxon>Brassica</taxon>
    </lineage>
</organism>
<dbReference type="InterPro" id="IPR004159">
    <property type="entry name" value="Put_SAM_MeTrfase"/>
</dbReference>
<dbReference type="GO" id="GO:0000139">
    <property type="term" value="C:Golgi membrane"/>
    <property type="evidence" value="ECO:0007669"/>
    <property type="project" value="UniProtKB-SubCell"/>
</dbReference>
<comment type="similarity">
    <text evidence="2 11">Belongs to the methyltransferase superfamily.</text>
</comment>
<evidence type="ECO:0000313" key="13">
    <source>
        <dbReference type="EMBL" id="KAF3489050.1"/>
    </source>
</evidence>
<dbReference type="PANTHER" id="PTHR10108">
    <property type="entry name" value="SAM-DEPENDENT METHYLTRANSFERASE"/>
    <property type="match status" value="1"/>
</dbReference>
<evidence type="ECO:0000256" key="6">
    <source>
        <dbReference type="ARBA" id="ARBA00022968"/>
    </source>
</evidence>
<keyword evidence="8" id="KW-0333">Golgi apparatus</keyword>
<sequence>MRGRSDGGKKKPVIVLVCIAAVVLVFVYLFFGSSNHGASAIEYGRKLGLTGDDDVTKKDEASSTSFYVDDDDANGFTPRSFPVPIKWPKSRDEVWKVNIPHTHLAHEKSDQNWMVVKGDKINFPGGGTHFHYGADKYIASMANMLNFPNNILNNGGRLRTFLDVGCGVASFGGYLLASDIMTMSLAPNDVHQNQIQFALERGIPAYLGVLGTKRLPYPSRSFELAHCSRCRIDWLQRDGILLLELDRVLRPGGYFAYSSPEAYAQDEEDLRIWREMSALVERMCWTIAAKRNQTVIWQKPMTNDCYQEREPGTQPPLCNSDSDPDAVYGVNMEACISQYSERKFSFALFLFENRDYKFDWGAKVQKKADQIQTLLLGKEELREARLKALKITAQINGFGNSASFSAPSPPPSPASSSPLNSSGTTLTEREAVSESDSLIGDKDERNRTAGEETLISGICSKLAGLSPLKKLHGGRTAAGFHALSNVERVSSKCYDRRNSIGY</sequence>
<dbReference type="InterPro" id="IPR029063">
    <property type="entry name" value="SAM-dependent_MTases_sf"/>
</dbReference>
<feature type="transmembrane region" description="Helical" evidence="11">
    <location>
        <begin position="12"/>
        <end position="31"/>
    </location>
</feature>
<evidence type="ECO:0000256" key="7">
    <source>
        <dbReference type="ARBA" id="ARBA00022989"/>
    </source>
</evidence>
<dbReference type="GO" id="GO:0032259">
    <property type="term" value="P:methylation"/>
    <property type="evidence" value="ECO:0007669"/>
    <property type="project" value="UniProtKB-KW"/>
</dbReference>
<dbReference type="EC" id="2.1.1.-" evidence="11"/>
<protein>
    <recommendedName>
        <fullName evidence="11">Methyltransferase</fullName>
        <ecNumber evidence="11">2.1.1.-</ecNumber>
    </recommendedName>
</protein>
<feature type="region of interest" description="Disordered" evidence="12">
    <location>
        <begin position="402"/>
        <end position="446"/>
    </location>
</feature>
<evidence type="ECO:0000256" key="11">
    <source>
        <dbReference type="RuleBase" id="RU366043"/>
    </source>
</evidence>
<dbReference type="AlphaFoldDB" id="A0A8S9N8N4"/>
<dbReference type="PANTHER" id="PTHR10108:SF1152">
    <property type="entry name" value="METHYLTRANSFERASE PMT1-RELATED"/>
    <property type="match status" value="1"/>
</dbReference>
<evidence type="ECO:0000313" key="14">
    <source>
        <dbReference type="Proteomes" id="UP000712600"/>
    </source>
</evidence>
<evidence type="ECO:0000256" key="2">
    <source>
        <dbReference type="ARBA" id="ARBA00008361"/>
    </source>
</evidence>
<comment type="subcellular location">
    <subcellularLocation>
        <location evidence="1">Golgi apparatus membrane</location>
        <topology evidence="1">Single-pass type II membrane protein</topology>
    </subcellularLocation>
    <subcellularLocation>
        <location evidence="11">Membrane</location>
        <topology evidence="11">Single-pass type II membrane protein</topology>
    </subcellularLocation>
</comment>
<keyword evidence="7 11" id="KW-1133">Transmembrane helix</keyword>